<reference evidence="2" key="1">
    <citation type="submission" date="2022-11" db="UniProtKB">
        <authorList>
            <consortium name="WormBaseParasite"/>
        </authorList>
    </citation>
    <scope>IDENTIFICATION</scope>
</reference>
<evidence type="ECO:0000313" key="2">
    <source>
        <dbReference type="WBParaSite" id="PS1159_v2.g1133.t1"/>
    </source>
</evidence>
<organism evidence="1 2">
    <name type="scientific">Panagrolaimus sp. PS1159</name>
    <dbReference type="NCBI Taxonomy" id="55785"/>
    <lineage>
        <taxon>Eukaryota</taxon>
        <taxon>Metazoa</taxon>
        <taxon>Ecdysozoa</taxon>
        <taxon>Nematoda</taxon>
        <taxon>Chromadorea</taxon>
        <taxon>Rhabditida</taxon>
        <taxon>Tylenchina</taxon>
        <taxon>Panagrolaimomorpha</taxon>
        <taxon>Panagrolaimoidea</taxon>
        <taxon>Panagrolaimidae</taxon>
        <taxon>Panagrolaimus</taxon>
    </lineage>
</organism>
<proteinExistence type="predicted"/>
<name>A0AC35EWP0_9BILA</name>
<dbReference type="Proteomes" id="UP000887580">
    <property type="component" value="Unplaced"/>
</dbReference>
<dbReference type="WBParaSite" id="PS1159_v2.g1133.t1">
    <property type="protein sequence ID" value="PS1159_v2.g1133.t1"/>
    <property type="gene ID" value="PS1159_v2.g1133"/>
</dbReference>
<accession>A0AC35EWP0</accession>
<protein>
    <submittedName>
        <fullName evidence="2">Transthyretin-like protein 5</fullName>
    </submittedName>
</protein>
<evidence type="ECO:0000313" key="1">
    <source>
        <dbReference type="Proteomes" id="UP000887580"/>
    </source>
</evidence>
<sequence>MNKMNKILIVIAFIFAVVIQGKEYIGARPSQSIGVRGMLKCNGRPASGVLVKLYDHDTFTLDDKIASGRTNSQGYFEISGTAHEVSRITPKLNIYHDCEDWLPCQRKVSLEIPKSYITRGETNKQIYDAGTMELAGKFAGEGRDCLHK</sequence>